<gene>
    <name evidence="2" type="ORF">R69888_01306</name>
</gene>
<keyword evidence="3" id="KW-1185">Reference proteome</keyword>
<evidence type="ECO:0000313" key="2">
    <source>
        <dbReference type="EMBL" id="CAE6714467.1"/>
    </source>
</evidence>
<dbReference type="EMBL" id="CAJNBK010000002">
    <property type="protein sequence ID" value="CAE6714467.1"/>
    <property type="molecule type" value="Genomic_DNA"/>
</dbReference>
<dbReference type="Proteomes" id="UP000672526">
    <property type="component" value="Unassembled WGS sequence"/>
</dbReference>
<feature type="signal peptide" evidence="1">
    <location>
        <begin position="1"/>
        <end position="19"/>
    </location>
</feature>
<feature type="chain" id="PRO_5046136756" description="SH3 domain-containing protein" evidence="1">
    <location>
        <begin position="20"/>
        <end position="110"/>
    </location>
</feature>
<reference evidence="2 3" key="1">
    <citation type="submission" date="2021-02" db="EMBL/GenBank/DDBJ databases">
        <authorList>
            <person name="Vanwijnsberghe S."/>
        </authorList>
    </citation>
    <scope>NUCLEOTIDE SEQUENCE [LARGE SCALE GENOMIC DNA]</scope>
    <source>
        <strain evidence="2 3">LMG 31837</strain>
    </source>
</reference>
<name>A0ABM8QTE3_9BURK</name>
<sequence length="110" mass="12008">MKKLIGSVAIFAASVSAHAAVVGTFPQSYMTAQITDASCDSNPATRGMMKGGHVAIVRDDGQDHFGCWVHRHTEGPHGTLSVIWFRDEAPYELPWGMVRDPNNPNIASKW</sequence>
<organism evidence="2 3">
    <name type="scientific">Paraburkholderia haematera</name>
    <dbReference type="NCBI Taxonomy" id="2793077"/>
    <lineage>
        <taxon>Bacteria</taxon>
        <taxon>Pseudomonadati</taxon>
        <taxon>Pseudomonadota</taxon>
        <taxon>Betaproteobacteria</taxon>
        <taxon>Burkholderiales</taxon>
        <taxon>Burkholderiaceae</taxon>
        <taxon>Paraburkholderia</taxon>
    </lineage>
</organism>
<keyword evidence="1" id="KW-0732">Signal</keyword>
<proteinExistence type="predicted"/>
<dbReference type="RefSeq" id="WP_211610197.1">
    <property type="nucleotide sequence ID" value="NZ_CAJNBK010000002.1"/>
</dbReference>
<evidence type="ECO:0000256" key="1">
    <source>
        <dbReference type="SAM" id="SignalP"/>
    </source>
</evidence>
<evidence type="ECO:0008006" key="4">
    <source>
        <dbReference type="Google" id="ProtNLM"/>
    </source>
</evidence>
<comment type="caution">
    <text evidence="2">The sequence shown here is derived from an EMBL/GenBank/DDBJ whole genome shotgun (WGS) entry which is preliminary data.</text>
</comment>
<accession>A0ABM8QTE3</accession>
<evidence type="ECO:0000313" key="3">
    <source>
        <dbReference type="Proteomes" id="UP000672526"/>
    </source>
</evidence>
<protein>
    <recommendedName>
        <fullName evidence="4">SH3 domain-containing protein</fullName>
    </recommendedName>
</protein>